<dbReference type="RefSeq" id="WP_301934936.1">
    <property type="nucleotide sequence ID" value="NZ_JAUEII010000035.1"/>
</dbReference>
<reference evidence="1" key="2">
    <citation type="submission" date="2024-05" db="EMBL/GenBank/DDBJ databases">
        <title>Identification and characterization of horizontal gene transfer across gut microbiota members of farm animals based on homology search.</title>
        <authorList>
            <person name="Schwarzerova J."/>
            <person name="Nykrynova M."/>
            <person name="Jureckova K."/>
            <person name="Cejkova D."/>
            <person name="Rychlik I."/>
        </authorList>
    </citation>
    <scope>NUCLEOTIDE SEQUENCE</scope>
    <source>
        <strain evidence="1">84_SSukc20</strain>
    </source>
</reference>
<evidence type="ECO:0000313" key="2">
    <source>
        <dbReference type="Proteomes" id="UP001167871"/>
    </source>
</evidence>
<dbReference type="Proteomes" id="UP001167871">
    <property type="component" value="Unassembled WGS sequence"/>
</dbReference>
<evidence type="ECO:0000313" key="1">
    <source>
        <dbReference type="EMBL" id="MDN0050383.1"/>
    </source>
</evidence>
<dbReference type="EMBL" id="JAUEII010000035">
    <property type="protein sequence ID" value="MDN0050383.1"/>
    <property type="molecule type" value="Genomic_DNA"/>
</dbReference>
<proteinExistence type="predicted"/>
<comment type="caution">
    <text evidence="1">The sequence shown here is derived from an EMBL/GenBank/DDBJ whole genome shotgun (WGS) entry which is preliminary data.</text>
</comment>
<organism evidence="1 2">
    <name type="scientific">Bacteroides gallinaceum</name>
    <dbReference type="NCBI Taxonomy" id="1462571"/>
    <lineage>
        <taxon>Bacteria</taxon>
        <taxon>Pseudomonadati</taxon>
        <taxon>Bacteroidota</taxon>
        <taxon>Bacteroidia</taxon>
        <taxon>Bacteroidales</taxon>
        <taxon>Bacteroidaceae</taxon>
        <taxon>Bacteroides</taxon>
    </lineage>
</organism>
<sequence>MEFKNIVNDWQKQYPILSPYTPSTLYAKADIILIGLRLDKVMSDTYRLILEILPLWVQEKRKISIPVFFVELFDKDGRQFFIKYQLHKYLFKAAAECANQQFGLILRESIRVNDIFRLIDSFSSTLRPKHNPIDWHRLFELKLALAFYSGEANLIDTVKAEIEKETKYWNEKEFNHLFMKSIKEWKSDLYQKMGNRETFMKQVQLNLDNKKISKLKQIQIL</sequence>
<protein>
    <submittedName>
        <fullName evidence="1">Uncharacterized protein</fullName>
    </submittedName>
</protein>
<keyword evidence="2" id="KW-1185">Reference proteome</keyword>
<reference evidence="1" key="1">
    <citation type="submission" date="2023-06" db="EMBL/GenBank/DDBJ databases">
        <authorList>
            <person name="Zeman M."/>
            <person name="Kubasova T."/>
            <person name="Jahodarova E."/>
            <person name="Nykrynova M."/>
            <person name="Rychlik I."/>
        </authorList>
    </citation>
    <scope>NUCLEOTIDE SEQUENCE</scope>
    <source>
        <strain evidence="1">84_SSukc20</strain>
    </source>
</reference>
<name>A0ABT7X8H3_9BACE</name>
<gene>
    <name evidence="1" type="ORF">QVO10_13510</name>
</gene>
<accession>A0ABT7X8H3</accession>